<dbReference type="RefSeq" id="WP_189114003.1">
    <property type="nucleotide sequence ID" value="NZ_BMQC01000006.1"/>
</dbReference>
<evidence type="ECO:0000256" key="1">
    <source>
        <dbReference type="SAM" id="Phobius"/>
    </source>
</evidence>
<keyword evidence="1" id="KW-0812">Transmembrane</keyword>
<dbReference type="EMBL" id="BMQC01000006">
    <property type="protein sequence ID" value="GGK27668.1"/>
    <property type="molecule type" value="Genomic_DNA"/>
</dbReference>
<reference evidence="2" key="2">
    <citation type="submission" date="2020-09" db="EMBL/GenBank/DDBJ databases">
        <authorList>
            <person name="Sun Q."/>
            <person name="Ohkuma M."/>
        </authorList>
    </citation>
    <scope>NUCLEOTIDE SEQUENCE</scope>
    <source>
        <strain evidence="2">JCM 3091</strain>
    </source>
</reference>
<dbReference type="AlphaFoldDB" id="A0A8J3BNS9"/>
<evidence type="ECO:0000313" key="2">
    <source>
        <dbReference type="EMBL" id="GGK27668.1"/>
    </source>
</evidence>
<dbReference type="InterPro" id="IPR018650">
    <property type="entry name" value="STSV1_Orf64"/>
</dbReference>
<dbReference type="Pfam" id="PF09852">
    <property type="entry name" value="DUF2079"/>
    <property type="match status" value="1"/>
</dbReference>
<feature type="transmembrane region" description="Helical" evidence="1">
    <location>
        <begin position="250"/>
        <end position="279"/>
    </location>
</feature>
<keyword evidence="1" id="KW-1133">Transmembrane helix</keyword>
<sequence length="484" mass="51279">MPRSHPIGWIVAGAVAPLYAAISLLRHAQLQSTGFDLGIFTQAVRGYAELRAPVAELKGPGYHLLGDHFHPVLAVLAPFYRLFPDPRTLLVAQALLLALSVVPVTRWAVDRLGAGPGAAVGAAYGLSFGLQQAVRFDFHEIAFAVPLIAASVTALARRRWRAAAWWALPLLLVKEDQALIVLGIGAYICWKGSRRLGAAVMAAAVLAGAVIVLLVIPAFNAAGGYDYLGSAAASGDPVTRLLAPVAKWKLVGLLLAVTGLLALRSPLTLLVVLPLAARFWADRWTYWERGFHYNAVLMPILFAAAVDGADRLRADRWCRALRDRLPPLRLPGRDLRVPGGTAVAALLVAVALLVGVGQPAAALLHARAWRVPPEVAAARAVLAQVPDGAVVAADNNLSPQLVARCRVFAFPQAQVDRGLRTPWVATRDAPGRWNGTPEEYRRLVAALPAEGYAQVAQGGGVRLFVARGTPGAPPAGADSSLGAR</sequence>
<evidence type="ECO:0008006" key="4">
    <source>
        <dbReference type="Google" id="ProtNLM"/>
    </source>
</evidence>
<evidence type="ECO:0000313" key="3">
    <source>
        <dbReference type="Proteomes" id="UP000662200"/>
    </source>
</evidence>
<reference evidence="2" key="1">
    <citation type="journal article" date="2014" name="Int. J. Syst. Evol. Microbiol.">
        <title>Complete genome sequence of Corynebacterium casei LMG S-19264T (=DSM 44701T), isolated from a smear-ripened cheese.</title>
        <authorList>
            <consortium name="US DOE Joint Genome Institute (JGI-PGF)"/>
            <person name="Walter F."/>
            <person name="Albersmeier A."/>
            <person name="Kalinowski J."/>
            <person name="Ruckert C."/>
        </authorList>
    </citation>
    <scope>NUCLEOTIDE SEQUENCE</scope>
    <source>
        <strain evidence="2">JCM 3091</strain>
    </source>
</reference>
<feature type="transmembrane region" description="Helical" evidence="1">
    <location>
        <begin position="141"/>
        <end position="160"/>
    </location>
</feature>
<organism evidence="2 3">
    <name type="scientific">Pilimelia terevasa</name>
    <dbReference type="NCBI Taxonomy" id="53372"/>
    <lineage>
        <taxon>Bacteria</taxon>
        <taxon>Bacillati</taxon>
        <taxon>Actinomycetota</taxon>
        <taxon>Actinomycetes</taxon>
        <taxon>Micromonosporales</taxon>
        <taxon>Micromonosporaceae</taxon>
        <taxon>Pilimelia</taxon>
    </lineage>
</organism>
<feature type="transmembrane region" description="Helical" evidence="1">
    <location>
        <begin position="196"/>
        <end position="219"/>
    </location>
</feature>
<protein>
    <recommendedName>
        <fullName evidence="4">DUF2079 domain-containing protein</fullName>
    </recommendedName>
</protein>
<keyword evidence="3" id="KW-1185">Reference proteome</keyword>
<dbReference type="Proteomes" id="UP000662200">
    <property type="component" value="Unassembled WGS sequence"/>
</dbReference>
<comment type="caution">
    <text evidence="2">The sequence shown here is derived from an EMBL/GenBank/DDBJ whole genome shotgun (WGS) entry which is preliminary data.</text>
</comment>
<feature type="transmembrane region" description="Helical" evidence="1">
    <location>
        <begin position="291"/>
        <end position="309"/>
    </location>
</feature>
<feature type="transmembrane region" description="Helical" evidence="1">
    <location>
        <begin position="6"/>
        <end position="25"/>
    </location>
</feature>
<name>A0A8J3BNS9_9ACTN</name>
<gene>
    <name evidence="2" type="ORF">GCM10010124_20320</name>
</gene>
<feature type="transmembrane region" description="Helical" evidence="1">
    <location>
        <begin position="89"/>
        <end position="109"/>
    </location>
</feature>
<feature type="transmembrane region" description="Helical" evidence="1">
    <location>
        <begin position="115"/>
        <end position="134"/>
    </location>
</feature>
<keyword evidence="1" id="KW-0472">Membrane</keyword>
<feature type="transmembrane region" description="Helical" evidence="1">
    <location>
        <begin position="342"/>
        <end position="364"/>
    </location>
</feature>
<proteinExistence type="predicted"/>
<accession>A0A8J3BNS9</accession>